<dbReference type="PANTHER" id="PTHR11066">
    <property type="entry name" value="ACYL-COA THIOESTERASE"/>
    <property type="match status" value="1"/>
</dbReference>
<name>A0A0J7ZIQ3_STRVR</name>
<dbReference type="OrthoDB" id="9781019at2"/>
<dbReference type="InterPro" id="IPR049450">
    <property type="entry name" value="ACOT8-like_C"/>
</dbReference>
<dbReference type="InterPro" id="IPR003703">
    <property type="entry name" value="Acyl_CoA_thio"/>
</dbReference>
<dbReference type="GO" id="GO:0009062">
    <property type="term" value="P:fatty acid catabolic process"/>
    <property type="evidence" value="ECO:0007669"/>
    <property type="project" value="TreeGrafter"/>
</dbReference>
<comment type="similarity">
    <text evidence="1">Belongs to the C/M/P thioester hydrolase family.</text>
</comment>
<proteinExistence type="inferred from homology"/>
<evidence type="ECO:0000313" key="5">
    <source>
        <dbReference type="EMBL" id="KMS75921.1"/>
    </source>
</evidence>
<dbReference type="GO" id="GO:0005829">
    <property type="term" value="C:cytosol"/>
    <property type="evidence" value="ECO:0007669"/>
    <property type="project" value="TreeGrafter"/>
</dbReference>
<feature type="domain" description="Acyl-CoA thioesterase-like N-terminal HotDog" evidence="3">
    <location>
        <begin position="33"/>
        <end position="107"/>
    </location>
</feature>
<feature type="domain" description="Acyl-CoA thioesterase-like C-terminal" evidence="4">
    <location>
        <begin position="126"/>
        <end position="260"/>
    </location>
</feature>
<dbReference type="Pfam" id="PF13622">
    <property type="entry name" value="4HBT_3"/>
    <property type="match status" value="1"/>
</dbReference>
<evidence type="ECO:0000256" key="1">
    <source>
        <dbReference type="ARBA" id="ARBA00006538"/>
    </source>
</evidence>
<dbReference type="SUPFAM" id="SSF54637">
    <property type="entry name" value="Thioesterase/thiol ester dehydrase-isomerase"/>
    <property type="match status" value="2"/>
</dbReference>
<gene>
    <name evidence="5" type="ORF">ACM01_06720</name>
</gene>
<evidence type="ECO:0000313" key="6">
    <source>
        <dbReference type="Proteomes" id="UP000037432"/>
    </source>
</evidence>
<dbReference type="InterPro" id="IPR042171">
    <property type="entry name" value="Acyl-CoA_hotdog"/>
</dbReference>
<organism evidence="5 6">
    <name type="scientific">Streptomyces viridochromogenes</name>
    <dbReference type="NCBI Taxonomy" id="1938"/>
    <lineage>
        <taxon>Bacteria</taxon>
        <taxon>Bacillati</taxon>
        <taxon>Actinomycetota</taxon>
        <taxon>Actinomycetes</taxon>
        <taxon>Kitasatosporales</taxon>
        <taxon>Streptomycetaceae</taxon>
        <taxon>Streptomyces</taxon>
    </lineage>
</organism>
<dbReference type="CDD" id="cd03444">
    <property type="entry name" value="Thioesterase_II_repeat1"/>
    <property type="match status" value="1"/>
</dbReference>
<dbReference type="Proteomes" id="UP000037432">
    <property type="component" value="Unassembled WGS sequence"/>
</dbReference>
<keyword evidence="2" id="KW-0378">Hydrolase</keyword>
<evidence type="ECO:0000259" key="4">
    <source>
        <dbReference type="Pfam" id="PF20789"/>
    </source>
</evidence>
<dbReference type="GO" id="GO:0047617">
    <property type="term" value="F:fatty acyl-CoA hydrolase activity"/>
    <property type="evidence" value="ECO:0007669"/>
    <property type="project" value="InterPro"/>
</dbReference>
<dbReference type="Pfam" id="PF20789">
    <property type="entry name" value="4HBT_3C"/>
    <property type="match status" value="1"/>
</dbReference>
<accession>A0A0J7ZIQ3</accession>
<protein>
    <submittedName>
        <fullName evidence="5">Acyl-CoA thioesterase</fullName>
    </submittedName>
</protein>
<dbReference type="AlphaFoldDB" id="A0A0J7ZIQ3"/>
<dbReference type="PANTHER" id="PTHR11066:SF34">
    <property type="entry name" value="ACYL-COENZYME A THIOESTERASE 8"/>
    <property type="match status" value="1"/>
</dbReference>
<dbReference type="Gene3D" id="2.40.160.210">
    <property type="entry name" value="Acyl-CoA thioesterase, double hotdog domain"/>
    <property type="match status" value="1"/>
</dbReference>
<reference evidence="5 6" key="1">
    <citation type="submission" date="2015-06" db="EMBL/GenBank/DDBJ databases">
        <authorList>
            <person name="Ju K.-S."/>
            <person name="Doroghazi J.R."/>
            <person name="Metcalf W.W."/>
        </authorList>
    </citation>
    <scope>NUCLEOTIDE SEQUENCE [LARGE SCALE GENOMIC DNA]</scope>
    <source>
        <strain evidence="5 6">NRRL 3414</strain>
    </source>
</reference>
<dbReference type="InterPro" id="IPR029069">
    <property type="entry name" value="HotDog_dom_sf"/>
</dbReference>
<dbReference type="PATRIC" id="fig|1938.3.peg.475"/>
<dbReference type="EMBL" id="LFNT01000005">
    <property type="protein sequence ID" value="KMS75921.1"/>
    <property type="molecule type" value="Genomic_DNA"/>
</dbReference>
<dbReference type="InterPro" id="IPR049449">
    <property type="entry name" value="TesB_ACOT8-like_N"/>
</dbReference>
<dbReference type="RefSeq" id="WP_048580159.1">
    <property type="nucleotide sequence ID" value="NZ_LFNT01000005.1"/>
</dbReference>
<comment type="caution">
    <text evidence="5">The sequence shown here is derived from an EMBL/GenBank/DDBJ whole genome shotgun (WGS) entry which is preliminary data.</text>
</comment>
<evidence type="ECO:0000256" key="2">
    <source>
        <dbReference type="ARBA" id="ARBA00022801"/>
    </source>
</evidence>
<dbReference type="GO" id="GO:0006637">
    <property type="term" value="P:acyl-CoA metabolic process"/>
    <property type="evidence" value="ECO:0007669"/>
    <property type="project" value="InterPro"/>
</dbReference>
<evidence type="ECO:0000259" key="3">
    <source>
        <dbReference type="Pfam" id="PF13622"/>
    </source>
</evidence>
<dbReference type="CDD" id="cd03445">
    <property type="entry name" value="Thioesterase_II_repeat2"/>
    <property type="match status" value="1"/>
</dbReference>
<sequence length="265" mass="28766">MTDPWNDLLGCLDLAPCGPGTYEGRSQHLQYRRLFGGQLLAQFTCAAQLAVPGKGLKSLHTQFLREGHTGEPVRYETEVPQQGRTFATVRLTARQERGVVAVANASLHVWEEGPGRQTADPTPTLPGPERAVELGLLPWESRAATDLDTGKSEPPEYELWTLIPDAPRALAPALLAYTSDLTPIGTALRPVEGVTQAEAGRAFASAVTAHTVWFHRPFTTGDWLLLRQHSPLAAHGRCFGRGDVLTVDGTLLASYAQEALLRFPA</sequence>